<dbReference type="GeneID" id="19046382"/>
<dbReference type="RefSeq" id="XP_005770810.1">
    <property type="nucleotide sequence ID" value="XM_005770753.1"/>
</dbReference>
<dbReference type="AlphaFoldDB" id="A0A0D3J4E6"/>
<protein>
    <recommendedName>
        <fullName evidence="4">Ubiquitin-like protease family profile domain-containing protein</fullName>
    </recommendedName>
</protein>
<dbReference type="EnsemblProtists" id="EOD18381">
    <property type="protein sequence ID" value="EOD18381"/>
    <property type="gene ID" value="EMIHUDRAFT_196599"/>
</dbReference>
<organism evidence="2 3">
    <name type="scientific">Emiliania huxleyi (strain CCMP1516)</name>
    <dbReference type="NCBI Taxonomy" id="280463"/>
    <lineage>
        <taxon>Eukaryota</taxon>
        <taxon>Haptista</taxon>
        <taxon>Haptophyta</taxon>
        <taxon>Prymnesiophyceae</taxon>
        <taxon>Isochrysidales</taxon>
        <taxon>Noelaerhabdaceae</taxon>
        <taxon>Emiliania</taxon>
    </lineage>
</organism>
<dbReference type="PaxDb" id="2903-EOD18381"/>
<feature type="compositionally biased region" description="Polar residues" evidence="1">
    <location>
        <begin position="65"/>
        <end position="80"/>
    </location>
</feature>
<sequence>MSAFAVADEQIAHLRIERAECMADDLEVGEHMSTWSDKQLVAYFESGGMEARCTSSESAKERSETSVASETTGSECNWSYTEPGETGDAVEGALLVGGDDASGSDEQDGAADSRENDRMRGLRPLEWATCDLLQAVLEDRMPDDEMAMQRIVLLDVSAAQLVKLGDYDQQYEALFSGPQCAGMRARLQSAELVIALVNDNDDAEVALGGGHWSAVAWRRSSWRDGMFLVEHYDPSGDVEINADAAGLFGAALAERLTELCELELERTEIWRMPAPMQHDPCVCGLTAVAYLQALVADHTAARGAGLVAAALSGPPASPPGVQGLSWEDTEATRRAAAEAHAPLLLDEIDAYTERLRESCKPVVGRLCSQRCEVVFDVFEDGDEVFDDGSGLGPRDPELEALLDACEVAATTSRLLCRKTTLAVAIALCLHDRPAFLSKLRELGVSHLRERQAIANAIGRGVRKGLLASEQG</sequence>
<accession>A0A0D3J4E6</accession>
<dbReference type="SUPFAM" id="SSF54001">
    <property type="entry name" value="Cysteine proteinases"/>
    <property type="match status" value="1"/>
</dbReference>
<dbReference type="KEGG" id="ehx:EMIHUDRAFT_196599"/>
<reference evidence="2" key="2">
    <citation type="submission" date="2024-10" db="UniProtKB">
        <authorList>
            <consortium name="EnsemblProtists"/>
        </authorList>
    </citation>
    <scope>IDENTIFICATION</scope>
</reference>
<evidence type="ECO:0008006" key="4">
    <source>
        <dbReference type="Google" id="ProtNLM"/>
    </source>
</evidence>
<dbReference type="Proteomes" id="UP000013827">
    <property type="component" value="Unassembled WGS sequence"/>
</dbReference>
<dbReference type="InterPro" id="IPR038765">
    <property type="entry name" value="Papain-like_cys_pep_sf"/>
</dbReference>
<evidence type="ECO:0000313" key="2">
    <source>
        <dbReference type="EnsemblProtists" id="EOD18381"/>
    </source>
</evidence>
<proteinExistence type="predicted"/>
<evidence type="ECO:0000313" key="3">
    <source>
        <dbReference type="Proteomes" id="UP000013827"/>
    </source>
</evidence>
<dbReference type="Gene3D" id="3.40.395.10">
    <property type="entry name" value="Adenoviral Proteinase, Chain A"/>
    <property type="match status" value="1"/>
</dbReference>
<feature type="region of interest" description="Disordered" evidence="1">
    <location>
        <begin position="54"/>
        <end position="83"/>
    </location>
</feature>
<name>A0A0D3J4E6_EMIH1</name>
<feature type="region of interest" description="Disordered" evidence="1">
    <location>
        <begin position="95"/>
        <end position="118"/>
    </location>
</feature>
<dbReference type="HOGENOM" id="CLU_580670_0_0_1"/>
<evidence type="ECO:0000256" key="1">
    <source>
        <dbReference type="SAM" id="MobiDB-lite"/>
    </source>
</evidence>
<keyword evidence="3" id="KW-1185">Reference proteome</keyword>
<reference evidence="3" key="1">
    <citation type="journal article" date="2013" name="Nature">
        <title>Pan genome of the phytoplankton Emiliania underpins its global distribution.</title>
        <authorList>
            <person name="Read B.A."/>
            <person name="Kegel J."/>
            <person name="Klute M.J."/>
            <person name="Kuo A."/>
            <person name="Lefebvre S.C."/>
            <person name="Maumus F."/>
            <person name="Mayer C."/>
            <person name="Miller J."/>
            <person name="Monier A."/>
            <person name="Salamov A."/>
            <person name="Young J."/>
            <person name="Aguilar M."/>
            <person name="Claverie J.M."/>
            <person name="Frickenhaus S."/>
            <person name="Gonzalez K."/>
            <person name="Herman E.K."/>
            <person name="Lin Y.C."/>
            <person name="Napier J."/>
            <person name="Ogata H."/>
            <person name="Sarno A.F."/>
            <person name="Shmutz J."/>
            <person name="Schroeder D."/>
            <person name="de Vargas C."/>
            <person name="Verret F."/>
            <person name="von Dassow P."/>
            <person name="Valentin K."/>
            <person name="Van de Peer Y."/>
            <person name="Wheeler G."/>
            <person name="Dacks J.B."/>
            <person name="Delwiche C.F."/>
            <person name="Dyhrman S.T."/>
            <person name="Glockner G."/>
            <person name="John U."/>
            <person name="Richards T."/>
            <person name="Worden A.Z."/>
            <person name="Zhang X."/>
            <person name="Grigoriev I.V."/>
            <person name="Allen A.E."/>
            <person name="Bidle K."/>
            <person name="Borodovsky M."/>
            <person name="Bowler C."/>
            <person name="Brownlee C."/>
            <person name="Cock J.M."/>
            <person name="Elias M."/>
            <person name="Gladyshev V.N."/>
            <person name="Groth M."/>
            <person name="Guda C."/>
            <person name="Hadaegh A."/>
            <person name="Iglesias-Rodriguez M.D."/>
            <person name="Jenkins J."/>
            <person name="Jones B.M."/>
            <person name="Lawson T."/>
            <person name="Leese F."/>
            <person name="Lindquist E."/>
            <person name="Lobanov A."/>
            <person name="Lomsadze A."/>
            <person name="Malik S.B."/>
            <person name="Marsh M.E."/>
            <person name="Mackinder L."/>
            <person name="Mock T."/>
            <person name="Mueller-Roeber B."/>
            <person name="Pagarete A."/>
            <person name="Parker M."/>
            <person name="Probert I."/>
            <person name="Quesneville H."/>
            <person name="Raines C."/>
            <person name="Rensing S.A."/>
            <person name="Riano-Pachon D.M."/>
            <person name="Richier S."/>
            <person name="Rokitta S."/>
            <person name="Shiraiwa Y."/>
            <person name="Soanes D.M."/>
            <person name="van der Giezen M."/>
            <person name="Wahlund T.M."/>
            <person name="Williams B."/>
            <person name="Wilson W."/>
            <person name="Wolfe G."/>
            <person name="Wurch L.L."/>
        </authorList>
    </citation>
    <scope>NUCLEOTIDE SEQUENCE</scope>
</reference>